<dbReference type="SUPFAM" id="SSF46894">
    <property type="entry name" value="C-terminal effector domain of the bipartite response regulators"/>
    <property type="match status" value="1"/>
</dbReference>
<dbReference type="SMART" id="SM00421">
    <property type="entry name" value="HTH_LUXR"/>
    <property type="match status" value="1"/>
</dbReference>
<evidence type="ECO:0000256" key="1">
    <source>
        <dbReference type="ARBA" id="ARBA00023015"/>
    </source>
</evidence>
<dbReference type="Proteomes" id="UP000548476">
    <property type="component" value="Unassembled WGS sequence"/>
</dbReference>
<proteinExistence type="predicted"/>
<sequence>MRTPALTRPMSRRTIYDRALRQASALLGVCAHDGQADHGRQLLDGLLTALHDLGINPTPMSLGDVAAPPKGNLTARQMQILVGMSQGKSNAEIGRELSVSEDTVKTHARHLFRNIGARDRAHAVAQAFRTGLIS</sequence>
<name>A0A841FU41_9ACTN</name>
<dbReference type="Gene3D" id="1.10.10.10">
    <property type="entry name" value="Winged helix-like DNA-binding domain superfamily/Winged helix DNA-binding domain"/>
    <property type="match status" value="1"/>
</dbReference>
<dbReference type="GO" id="GO:0003677">
    <property type="term" value="F:DNA binding"/>
    <property type="evidence" value="ECO:0007669"/>
    <property type="project" value="UniProtKB-KW"/>
</dbReference>
<reference evidence="5 6" key="1">
    <citation type="submission" date="2020-08" db="EMBL/GenBank/DDBJ databases">
        <title>Genomic Encyclopedia of Type Strains, Phase IV (KMG-IV): sequencing the most valuable type-strain genomes for metagenomic binning, comparative biology and taxonomic classification.</title>
        <authorList>
            <person name="Goeker M."/>
        </authorList>
    </citation>
    <scope>NUCLEOTIDE SEQUENCE [LARGE SCALE GENOMIC DNA]</scope>
    <source>
        <strain evidence="5 6">YIM 65646</strain>
    </source>
</reference>
<keyword evidence="1" id="KW-0805">Transcription regulation</keyword>
<dbReference type="PANTHER" id="PTHR44688">
    <property type="entry name" value="DNA-BINDING TRANSCRIPTIONAL ACTIVATOR DEVR_DOSR"/>
    <property type="match status" value="1"/>
</dbReference>
<dbReference type="EMBL" id="JACHGT010000023">
    <property type="protein sequence ID" value="MBB6039526.1"/>
    <property type="molecule type" value="Genomic_DNA"/>
</dbReference>
<dbReference type="PRINTS" id="PR00038">
    <property type="entry name" value="HTHLUXR"/>
</dbReference>
<dbReference type="InterPro" id="IPR000792">
    <property type="entry name" value="Tscrpt_reg_LuxR_C"/>
</dbReference>
<organism evidence="5 6">
    <name type="scientific">Phytomonospora endophytica</name>
    <dbReference type="NCBI Taxonomy" id="714109"/>
    <lineage>
        <taxon>Bacteria</taxon>
        <taxon>Bacillati</taxon>
        <taxon>Actinomycetota</taxon>
        <taxon>Actinomycetes</taxon>
        <taxon>Micromonosporales</taxon>
        <taxon>Micromonosporaceae</taxon>
        <taxon>Phytomonospora</taxon>
    </lineage>
</organism>
<gene>
    <name evidence="5" type="ORF">HNR73_007423</name>
</gene>
<comment type="caution">
    <text evidence="5">The sequence shown here is derived from an EMBL/GenBank/DDBJ whole genome shotgun (WGS) entry which is preliminary data.</text>
</comment>
<dbReference type="InterPro" id="IPR036388">
    <property type="entry name" value="WH-like_DNA-bd_sf"/>
</dbReference>
<keyword evidence="2 5" id="KW-0238">DNA-binding</keyword>
<dbReference type="PANTHER" id="PTHR44688:SF16">
    <property type="entry name" value="DNA-BINDING TRANSCRIPTIONAL ACTIVATOR DEVR_DOSR"/>
    <property type="match status" value="1"/>
</dbReference>
<evidence type="ECO:0000259" key="4">
    <source>
        <dbReference type="PROSITE" id="PS50043"/>
    </source>
</evidence>
<protein>
    <submittedName>
        <fullName evidence="5">DNA-binding NarL/FixJ family response regulator</fullName>
    </submittedName>
</protein>
<evidence type="ECO:0000313" key="6">
    <source>
        <dbReference type="Proteomes" id="UP000548476"/>
    </source>
</evidence>
<dbReference type="GO" id="GO:0006355">
    <property type="term" value="P:regulation of DNA-templated transcription"/>
    <property type="evidence" value="ECO:0007669"/>
    <property type="project" value="InterPro"/>
</dbReference>
<dbReference type="Pfam" id="PF00196">
    <property type="entry name" value="GerE"/>
    <property type="match status" value="1"/>
</dbReference>
<feature type="domain" description="HTH luxR-type" evidence="4">
    <location>
        <begin position="66"/>
        <end position="131"/>
    </location>
</feature>
<dbReference type="PROSITE" id="PS50043">
    <property type="entry name" value="HTH_LUXR_2"/>
    <property type="match status" value="1"/>
</dbReference>
<dbReference type="CDD" id="cd06170">
    <property type="entry name" value="LuxR_C_like"/>
    <property type="match status" value="1"/>
</dbReference>
<evidence type="ECO:0000256" key="2">
    <source>
        <dbReference type="ARBA" id="ARBA00023125"/>
    </source>
</evidence>
<keyword evidence="6" id="KW-1185">Reference proteome</keyword>
<evidence type="ECO:0000256" key="3">
    <source>
        <dbReference type="ARBA" id="ARBA00023163"/>
    </source>
</evidence>
<keyword evidence="3" id="KW-0804">Transcription</keyword>
<dbReference type="InterPro" id="IPR016032">
    <property type="entry name" value="Sig_transdc_resp-reg_C-effctor"/>
</dbReference>
<accession>A0A841FU41</accession>
<dbReference type="AlphaFoldDB" id="A0A841FU41"/>
<evidence type="ECO:0000313" key="5">
    <source>
        <dbReference type="EMBL" id="MBB6039526.1"/>
    </source>
</evidence>